<comment type="caution">
    <text evidence="1">The sequence shown here is derived from an EMBL/GenBank/DDBJ whole genome shotgun (WGS) entry which is preliminary data.</text>
</comment>
<protein>
    <recommendedName>
        <fullName evidence="3">DUF4157 domain-containing protein</fullName>
    </recommendedName>
</protein>
<name>A0A849KA97_9BURK</name>
<dbReference type="EMBL" id="JABFCS010000001">
    <property type="protein sequence ID" value="NNU42426.1"/>
    <property type="molecule type" value="Genomic_DNA"/>
</dbReference>
<reference evidence="1 2" key="1">
    <citation type="submission" date="2020-05" db="EMBL/GenBank/DDBJ databases">
        <authorList>
            <person name="Khan S.A."/>
            <person name="Jeon C.O."/>
            <person name="Chun B.H."/>
        </authorList>
    </citation>
    <scope>NUCLEOTIDE SEQUENCE [LARGE SCALE GENOMIC DNA]</scope>
    <source>
        <strain evidence="1 2">B156</strain>
    </source>
</reference>
<sequence>MDLQPLLPELVPKAIAWAKIQSEHIRSTGYSLNEKGFAIARQVGVLSPELVRVRYVSQLPVPDDPELRKVALGTGLLGPGMVGLTLGHGIFVVDGYGDVRLMSHELRHVQQYEAFGSIEAFMPVYLAQIASVGYRDAPLEQDARAHEVLSDRADR</sequence>
<gene>
    <name evidence="1" type="ORF">HK415_03495</name>
</gene>
<dbReference type="RefSeq" id="WP_171556792.1">
    <property type="nucleotide sequence ID" value="NZ_JABFCS010000001.1"/>
</dbReference>
<organism evidence="1 2">
    <name type="scientific">Ramlibacter montanisoli</name>
    <dbReference type="NCBI Taxonomy" id="2732512"/>
    <lineage>
        <taxon>Bacteria</taxon>
        <taxon>Pseudomonadati</taxon>
        <taxon>Pseudomonadota</taxon>
        <taxon>Betaproteobacteria</taxon>
        <taxon>Burkholderiales</taxon>
        <taxon>Comamonadaceae</taxon>
        <taxon>Ramlibacter</taxon>
    </lineage>
</organism>
<reference evidence="1 2" key="2">
    <citation type="submission" date="2020-06" db="EMBL/GenBank/DDBJ databases">
        <title>Ramlibacter rhizophilus sp. nov., isolated from rhizosphere soil of national flower Mugunghwa from South Korea.</title>
        <authorList>
            <person name="Zheng-Fei Y."/>
            <person name="Huan T."/>
        </authorList>
    </citation>
    <scope>NUCLEOTIDE SEQUENCE [LARGE SCALE GENOMIC DNA]</scope>
    <source>
        <strain evidence="1 2">B156</strain>
    </source>
</reference>
<evidence type="ECO:0000313" key="2">
    <source>
        <dbReference type="Proteomes" id="UP000552954"/>
    </source>
</evidence>
<evidence type="ECO:0008006" key="3">
    <source>
        <dbReference type="Google" id="ProtNLM"/>
    </source>
</evidence>
<keyword evidence="2" id="KW-1185">Reference proteome</keyword>
<evidence type="ECO:0000313" key="1">
    <source>
        <dbReference type="EMBL" id="NNU42426.1"/>
    </source>
</evidence>
<accession>A0A849KA97</accession>
<proteinExistence type="predicted"/>
<dbReference type="Proteomes" id="UP000552954">
    <property type="component" value="Unassembled WGS sequence"/>
</dbReference>
<dbReference type="AlphaFoldDB" id="A0A849KA97"/>